<feature type="chain" id="PRO_5014910822" description="DUF4468 domain-containing protein" evidence="1">
    <location>
        <begin position="20"/>
        <end position="180"/>
    </location>
</feature>
<evidence type="ECO:0000313" key="3">
    <source>
        <dbReference type="EMBL" id="PKQ64928.1"/>
    </source>
</evidence>
<dbReference type="Proteomes" id="UP000233535">
    <property type="component" value="Unassembled WGS sequence"/>
</dbReference>
<dbReference type="AlphaFoldDB" id="A0A2N3I3P7"/>
<sequence>MRRIFALLLFFAISSYLIAQQNEKINVIIDDDTNISLVTEYQQKITNGQQFEEWITSLPNKVTGKIEYINSNTGDFRYIGCVPIYFSEKTSVFQTRMHFTLLIQTTENKIILTIKNIFYQSYPEYGKQGTPAIISYPKDWYSKTKLRKKSNALPWLNQMVKENTISTAKELLTSGYEFFN</sequence>
<reference evidence="3 4" key="1">
    <citation type="journal article" date="2017" name="Front. Microbiol.">
        <title>Labilibaculum manganireducens gen. nov., sp. nov. and Labilibaculum filiforme sp. nov., Novel Bacteroidetes Isolated from Subsurface Sediments of the Baltic Sea.</title>
        <authorList>
            <person name="Vandieken V."/>
            <person name="Marshall I.P."/>
            <person name="Niemann H."/>
            <person name="Engelen B."/>
            <person name="Cypionka H."/>
        </authorList>
    </citation>
    <scope>NUCLEOTIDE SEQUENCE [LARGE SCALE GENOMIC DNA]</scope>
    <source>
        <strain evidence="3 4">59.16B</strain>
    </source>
</reference>
<keyword evidence="1" id="KW-0732">Signal</keyword>
<evidence type="ECO:0000256" key="1">
    <source>
        <dbReference type="SAM" id="SignalP"/>
    </source>
</evidence>
<feature type="signal peptide" evidence="1">
    <location>
        <begin position="1"/>
        <end position="19"/>
    </location>
</feature>
<protein>
    <recommendedName>
        <fullName evidence="2">DUF4468 domain-containing protein</fullName>
    </recommendedName>
</protein>
<dbReference type="OrthoDB" id="1117921at2"/>
<evidence type="ECO:0000259" key="2">
    <source>
        <dbReference type="Pfam" id="PF14730"/>
    </source>
</evidence>
<dbReference type="EMBL" id="MVDD01000002">
    <property type="protein sequence ID" value="PKQ64928.1"/>
    <property type="molecule type" value="Genomic_DNA"/>
</dbReference>
<dbReference type="Pfam" id="PF14730">
    <property type="entry name" value="DUF4468"/>
    <property type="match status" value="1"/>
</dbReference>
<dbReference type="InterPro" id="IPR027823">
    <property type="entry name" value="DUF4468"/>
</dbReference>
<dbReference type="RefSeq" id="WP_101260031.1">
    <property type="nucleotide sequence ID" value="NZ_MVDD01000002.1"/>
</dbReference>
<accession>A0A2N3I3P7</accession>
<keyword evidence="4" id="KW-1185">Reference proteome</keyword>
<feature type="domain" description="DUF4468" evidence="2">
    <location>
        <begin position="50"/>
        <end position="120"/>
    </location>
</feature>
<evidence type="ECO:0000313" key="4">
    <source>
        <dbReference type="Proteomes" id="UP000233535"/>
    </source>
</evidence>
<organism evidence="3 4">
    <name type="scientific">Labilibaculum filiforme</name>
    <dbReference type="NCBI Taxonomy" id="1940526"/>
    <lineage>
        <taxon>Bacteria</taxon>
        <taxon>Pseudomonadati</taxon>
        <taxon>Bacteroidota</taxon>
        <taxon>Bacteroidia</taxon>
        <taxon>Marinilabiliales</taxon>
        <taxon>Marinifilaceae</taxon>
        <taxon>Labilibaculum</taxon>
    </lineage>
</organism>
<name>A0A2N3I3P7_9BACT</name>
<gene>
    <name evidence="3" type="ORF">BZG02_03515</name>
</gene>
<dbReference type="Gene3D" id="3.30.530.80">
    <property type="match status" value="1"/>
</dbReference>
<proteinExistence type="predicted"/>
<comment type="caution">
    <text evidence="3">The sequence shown here is derived from an EMBL/GenBank/DDBJ whole genome shotgun (WGS) entry which is preliminary data.</text>
</comment>